<dbReference type="OrthoDB" id="2422311at2759"/>
<evidence type="ECO:0000256" key="2">
    <source>
        <dbReference type="SAM" id="MobiDB-lite"/>
    </source>
</evidence>
<dbReference type="EMBL" id="QKYT01000007">
    <property type="protein sequence ID" value="RIA99099.1"/>
    <property type="molecule type" value="Genomic_DNA"/>
</dbReference>
<keyword evidence="4" id="KW-1185">Reference proteome</keyword>
<accession>A0A397TNS4</accession>
<name>A0A397TNS4_9GLOM</name>
<sequence>MQFEIDSLREINLKLLAEITELRKENAKVKAENIERDKEKTTLIAKLDDDIRKIKQEQNAVNILSESNTSIPKSPIHSITSQSSISPSIEEISKQSDYSDYSIEKNNADPISQDFDLIPLD</sequence>
<evidence type="ECO:0000313" key="3">
    <source>
        <dbReference type="EMBL" id="RIA99099.1"/>
    </source>
</evidence>
<feature type="compositionally biased region" description="Low complexity" evidence="2">
    <location>
        <begin position="73"/>
        <end position="90"/>
    </location>
</feature>
<keyword evidence="1" id="KW-0175">Coiled coil</keyword>
<protein>
    <submittedName>
        <fullName evidence="3">Uncharacterized protein</fullName>
    </submittedName>
</protein>
<evidence type="ECO:0000313" key="4">
    <source>
        <dbReference type="Proteomes" id="UP000265703"/>
    </source>
</evidence>
<dbReference type="AlphaFoldDB" id="A0A397TNS4"/>
<feature type="coiled-coil region" evidence="1">
    <location>
        <begin position="5"/>
        <end position="37"/>
    </location>
</feature>
<gene>
    <name evidence="3" type="ORF">C1645_811835</name>
</gene>
<comment type="caution">
    <text evidence="3">The sequence shown here is derived from an EMBL/GenBank/DDBJ whole genome shotgun (WGS) entry which is preliminary data.</text>
</comment>
<proteinExistence type="predicted"/>
<feature type="region of interest" description="Disordered" evidence="2">
    <location>
        <begin position="65"/>
        <end position="91"/>
    </location>
</feature>
<organism evidence="3 4">
    <name type="scientific">Glomus cerebriforme</name>
    <dbReference type="NCBI Taxonomy" id="658196"/>
    <lineage>
        <taxon>Eukaryota</taxon>
        <taxon>Fungi</taxon>
        <taxon>Fungi incertae sedis</taxon>
        <taxon>Mucoromycota</taxon>
        <taxon>Glomeromycotina</taxon>
        <taxon>Glomeromycetes</taxon>
        <taxon>Glomerales</taxon>
        <taxon>Glomeraceae</taxon>
        <taxon>Glomus</taxon>
    </lineage>
</organism>
<reference evidence="3 4" key="1">
    <citation type="submission" date="2018-06" db="EMBL/GenBank/DDBJ databases">
        <title>Comparative genomics reveals the genomic features of Rhizophagus irregularis, R. cerebriforme, R. diaphanum and Gigaspora rosea, and their symbiotic lifestyle signature.</title>
        <authorList>
            <person name="Morin E."/>
            <person name="San Clemente H."/>
            <person name="Chen E.C.H."/>
            <person name="De La Providencia I."/>
            <person name="Hainaut M."/>
            <person name="Kuo A."/>
            <person name="Kohler A."/>
            <person name="Murat C."/>
            <person name="Tang N."/>
            <person name="Roy S."/>
            <person name="Loubradou J."/>
            <person name="Henrissat B."/>
            <person name="Grigoriev I.V."/>
            <person name="Corradi N."/>
            <person name="Roux C."/>
            <person name="Martin F.M."/>
        </authorList>
    </citation>
    <scope>NUCLEOTIDE SEQUENCE [LARGE SCALE GENOMIC DNA]</scope>
    <source>
        <strain evidence="3 4">DAOM 227022</strain>
    </source>
</reference>
<evidence type="ECO:0000256" key="1">
    <source>
        <dbReference type="SAM" id="Coils"/>
    </source>
</evidence>
<dbReference type="Proteomes" id="UP000265703">
    <property type="component" value="Unassembled WGS sequence"/>
</dbReference>